<dbReference type="Proteomes" id="UP000326029">
    <property type="component" value="Chromosome"/>
</dbReference>
<dbReference type="EMBL" id="CP023693">
    <property type="protein sequence ID" value="QEV35356.1"/>
    <property type="molecule type" value="Genomic_DNA"/>
</dbReference>
<dbReference type="Pfam" id="PF05834">
    <property type="entry name" value="Lycopene_cycl"/>
    <property type="match status" value="1"/>
</dbReference>
<dbReference type="Proteomes" id="UP000642014">
    <property type="component" value="Unassembled WGS sequence"/>
</dbReference>
<dbReference type="EMBL" id="BMSJ01000011">
    <property type="protein sequence ID" value="GGR43153.1"/>
    <property type="molecule type" value="Genomic_DNA"/>
</dbReference>
<keyword evidence="4" id="KW-1185">Reference proteome</keyword>
<dbReference type="InterPro" id="IPR036188">
    <property type="entry name" value="FAD/NAD-bd_sf"/>
</dbReference>
<dbReference type="GeneID" id="95457402"/>
<sequence>MDTGAEVVVVGGGAAGLSLAWRLLAPPDGVPVPRVTLVEAPPGPLRPPERTWCFWEAGPGPYDSFLTASWGGLRVRGPDGSGPVRSLGRLRYKMLRSGDFERGLRPRLSALRRVEAVVEEVADGPEGAVVVCRKADGSVSRLPARWVFDSRPPAVAPPARTVLLQHFRGWFVRAERPVFAPDAVELMDFRTPRPAHGLSFGYVLPVSPYEALVEYTEFGRAPLTTAAYDRALDRYTRDVLGLGPFRVLGTEQGVIPMSDGRHPRRAGRHVFRIGAAGGAVRPSTGYAFAAIQRQARAVADALHGGRCPVPPPAYSARALAMDSVLLRGLDTGRIDGPAFFTGLFARVPCERLLRFLDGATGPAEEFSIGLRTPVPAMLRTAAEVPLLPRRPRPGPHQEAPDDRL</sequence>
<feature type="region of interest" description="Disordered" evidence="1">
    <location>
        <begin position="383"/>
        <end position="404"/>
    </location>
</feature>
<evidence type="ECO:0000256" key="1">
    <source>
        <dbReference type="SAM" id="MobiDB-lite"/>
    </source>
</evidence>
<evidence type="ECO:0000313" key="3">
    <source>
        <dbReference type="EMBL" id="QEV35356.1"/>
    </source>
</evidence>
<organism evidence="2 5">
    <name type="scientific">Streptomyces cinereoruber</name>
    <dbReference type="NCBI Taxonomy" id="67260"/>
    <lineage>
        <taxon>Bacteria</taxon>
        <taxon>Bacillati</taxon>
        <taxon>Actinomycetota</taxon>
        <taxon>Actinomycetes</taxon>
        <taxon>Kitasatosporales</taxon>
        <taxon>Streptomycetaceae</taxon>
        <taxon>Streptomyces</taxon>
    </lineage>
</organism>
<name>A0AAV4KPM9_9ACTN</name>
<dbReference type="AlphaFoldDB" id="A0AAV4KPM9"/>
<reference evidence="2 5" key="1">
    <citation type="journal article" date="2014" name="Int. J. Syst. Evol. Microbiol.">
        <title>Complete genome sequence of Corynebacterium casei LMG S-19264T (=DSM 44701T), isolated from a smear-ripened cheese.</title>
        <authorList>
            <consortium name="US DOE Joint Genome Institute (JGI-PGF)"/>
            <person name="Walter F."/>
            <person name="Albersmeier A."/>
            <person name="Kalinowski J."/>
            <person name="Ruckert C."/>
        </authorList>
    </citation>
    <scope>NUCLEOTIDE SEQUENCE [LARGE SCALE GENOMIC DNA]</scope>
    <source>
        <strain evidence="2 5">JCM 4205</strain>
    </source>
</reference>
<reference evidence="3 4" key="2">
    <citation type="submission" date="2017-09" db="EMBL/GenBank/DDBJ databases">
        <authorList>
            <person name="Lee N."/>
            <person name="Cho B.-K."/>
        </authorList>
    </citation>
    <scope>NUCLEOTIDE SEQUENCE [LARGE SCALE GENOMIC DNA]</scope>
    <source>
        <strain evidence="3 4">ATCC 19740</strain>
    </source>
</reference>
<gene>
    <name evidence="3" type="ORF">CP977_26930</name>
    <name evidence="2" type="ORF">GCM10010497_53320</name>
</gene>
<evidence type="ECO:0000313" key="2">
    <source>
        <dbReference type="EMBL" id="GGR43153.1"/>
    </source>
</evidence>
<dbReference type="RefSeq" id="WP_062751659.1">
    <property type="nucleotide sequence ID" value="NZ_BMSJ01000011.1"/>
</dbReference>
<reference evidence="2" key="3">
    <citation type="submission" date="2023-08" db="EMBL/GenBank/DDBJ databases">
        <authorList>
            <person name="Sun Q."/>
            <person name="Ohkuma M."/>
        </authorList>
    </citation>
    <scope>NUCLEOTIDE SEQUENCE</scope>
    <source>
        <strain evidence="2">JCM 4205</strain>
    </source>
</reference>
<accession>A0AAV4KPM9</accession>
<protein>
    <submittedName>
        <fullName evidence="2">Lycopene cyclase</fullName>
    </submittedName>
</protein>
<dbReference type="SUPFAM" id="SSF51905">
    <property type="entry name" value="FAD/NAD(P)-binding domain"/>
    <property type="match status" value="1"/>
</dbReference>
<evidence type="ECO:0000313" key="4">
    <source>
        <dbReference type="Proteomes" id="UP000326029"/>
    </source>
</evidence>
<evidence type="ECO:0000313" key="5">
    <source>
        <dbReference type="Proteomes" id="UP000642014"/>
    </source>
</evidence>
<proteinExistence type="predicted"/>